<dbReference type="InterPro" id="IPR001789">
    <property type="entry name" value="Sig_transdc_resp-reg_receiver"/>
</dbReference>
<dbReference type="Pfam" id="PF00072">
    <property type="entry name" value="Response_reg"/>
    <property type="match status" value="1"/>
</dbReference>
<reference evidence="5" key="2">
    <citation type="submission" date="2019-11" db="EMBL/GenBank/DDBJ databases">
        <title>Improved Assembly of Tolypothrix boutellei genome.</title>
        <authorList>
            <person name="Sarangi A.N."/>
            <person name="Mukherjee M."/>
            <person name="Ghosh S."/>
            <person name="Singh D."/>
            <person name="Das A."/>
            <person name="Kant S."/>
            <person name="Prusty A."/>
            <person name="Tripathy S."/>
        </authorList>
    </citation>
    <scope>NUCLEOTIDE SEQUENCE</scope>
    <source>
        <strain evidence="5">VB521301</strain>
    </source>
</reference>
<evidence type="ECO:0000313" key="5">
    <source>
        <dbReference type="EMBL" id="KAF3889932.1"/>
    </source>
</evidence>
<keyword evidence="7" id="KW-1185">Reference proteome</keyword>
<dbReference type="EMBL" id="JHEG04000001">
    <property type="protein sequence ID" value="KAF3889932.1"/>
    <property type="molecule type" value="Genomic_DNA"/>
</dbReference>
<proteinExistence type="predicted"/>
<dbReference type="SUPFAM" id="SSF52172">
    <property type="entry name" value="CheY-like"/>
    <property type="match status" value="1"/>
</dbReference>
<keyword evidence="2" id="KW-0902">Two-component regulatory system</keyword>
<dbReference type="PROSITE" id="PS50110">
    <property type="entry name" value="RESPONSE_REGULATORY"/>
    <property type="match status" value="1"/>
</dbReference>
<accession>A0A0C1QMG9</accession>
<dbReference type="AlphaFoldDB" id="A0A0C1QMG9"/>
<organism evidence="6">
    <name type="scientific">Tolypothrix bouteillei VB521301</name>
    <dbReference type="NCBI Taxonomy" id="1479485"/>
    <lineage>
        <taxon>Bacteria</taxon>
        <taxon>Bacillati</taxon>
        <taxon>Cyanobacteriota</taxon>
        <taxon>Cyanophyceae</taxon>
        <taxon>Nostocales</taxon>
        <taxon>Tolypothrichaceae</taxon>
        <taxon>Tolypothrix</taxon>
    </lineage>
</organism>
<feature type="modified residue" description="4-aspartylphosphate" evidence="3">
    <location>
        <position position="59"/>
    </location>
</feature>
<protein>
    <submittedName>
        <fullName evidence="6">Chemotaxis protein CheY</fullName>
    </submittedName>
    <submittedName>
        <fullName evidence="5">Response regulator</fullName>
    </submittedName>
</protein>
<dbReference type="Proteomes" id="UP000029738">
    <property type="component" value="Unassembled WGS sequence"/>
</dbReference>
<dbReference type="PANTHER" id="PTHR44591">
    <property type="entry name" value="STRESS RESPONSE REGULATOR PROTEIN 1"/>
    <property type="match status" value="1"/>
</dbReference>
<evidence type="ECO:0000256" key="2">
    <source>
        <dbReference type="ARBA" id="ARBA00023012"/>
    </source>
</evidence>
<dbReference type="PANTHER" id="PTHR44591:SF14">
    <property type="entry name" value="PROTEIN PILG"/>
    <property type="match status" value="1"/>
</dbReference>
<comment type="caution">
    <text evidence="6">The sequence shown here is derived from an EMBL/GenBank/DDBJ whole genome shotgun (WGS) entry which is preliminary data.</text>
</comment>
<gene>
    <name evidence="6" type="ORF">DA73_0236100</name>
    <name evidence="5" type="ORF">DA73_0400034040</name>
</gene>
<evidence type="ECO:0000259" key="4">
    <source>
        <dbReference type="PROSITE" id="PS50110"/>
    </source>
</evidence>
<dbReference type="OrthoDB" id="9790669at2"/>
<dbReference type="RefSeq" id="WP_038089225.1">
    <property type="nucleotide sequence ID" value="NZ_JHEG04000001.1"/>
</dbReference>
<keyword evidence="1 3" id="KW-0597">Phosphoprotein</keyword>
<dbReference type="GO" id="GO:0000160">
    <property type="term" value="P:phosphorelay signal transduction system"/>
    <property type="evidence" value="ECO:0007669"/>
    <property type="project" value="UniProtKB-KW"/>
</dbReference>
<dbReference type="STRING" id="1479485.DA73_0236100"/>
<evidence type="ECO:0000256" key="3">
    <source>
        <dbReference type="PROSITE-ProRule" id="PRU00169"/>
    </source>
</evidence>
<evidence type="ECO:0000313" key="6">
    <source>
        <dbReference type="EMBL" id="KIE06724.1"/>
    </source>
</evidence>
<dbReference type="EMBL" id="JHEG02000059">
    <property type="protein sequence ID" value="KIE06724.1"/>
    <property type="molecule type" value="Genomic_DNA"/>
</dbReference>
<sequence>MNNKSTRKGKVLIADDDDDSRAMLAFLLEDEGWEVKEAKNGKEAIEKAIKEQPDLLILDNRMPEFTGDEVYKQLQREGIKLTVILATAYGYLEELALSLGISHFISKPYDIPKLLKVIESACDSSLVENE</sequence>
<dbReference type="Gene3D" id="3.40.50.2300">
    <property type="match status" value="1"/>
</dbReference>
<dbReference type="InterPro" id="IPR050595">
    <property type="entry name" value="Bact_response_regulator"/>
</dbReference>
<feature type="domain" description="Response regulatory" evidence="4">
    <location>
        <begin position="10"/>
        <end position="122"/>
    </location>
</feature>
<dbReference type="SMART" id="SM00448">
    <property type="entry name" value="REC"/>
    <property type="match status" value="1"/>
</dbReference>
<dbReference type="InterPro" id="IPR011006">
    <property type="entry name" value="CheY-like_superfamily"/>
</dbReference>
<reference evidence="6" key="1">
    <citation type="journal article" date="2015" name="Genome Announc.">
        <title>Draft Genome Sequence of Tolypothrix boutellei Strain VB521301.</title>
        <authorList>
            <person name="Chandrababunaidu M.M."/>
            <person name="Singh D."/>
            <person name="Sen D."/>
            <person name="Bhan S."/>
            <person name="Das S."/>
            <person name="Gupta A."/>
            <person name="Adhikary S.P."/>
            <person name="Tripathy S."/>
        </authorList>
    </citation>
    <scope>NUCLEOTIDE SEQUENCE</scope>
    <source>
        <strain evidence="6">VB521301</strain>
    </source>
</reference>
<evidence type="ECO:0000313" key="7">
    <source>
        <dbReference type="Proteomes" id="UP000029738"/>
    </source>
</evidence>
<name>A0A0C1QMG9_9CYAN</name>
<evidence type="ECO:0000256" key="1">
    <source>
        <dbReference type="ARBA" id="ARBA00022553"/>
    </source>
</evidence>